<dbReference type="CDD" id="cd01098">
    <property type="entry name" value="PAN_AP_plant"/>
    <property type="match status" value="3"/>
</dbReference>
<evidence type="ECO:0000256" key="2">
    <source>
        <dbReference type="ARBA" id="ARBA00023157"/>
    </source>
</evidence>
<dbReference type="EMBL" id="JAJSOW010000100">
    <property type="protein sequence ID" value="KAI9186098.1"/>
    <property type="molecule type" value="Genomic_DNA"/>
</dbReference>
<dbReference type="InterPro" id="IPR003609">
    <property type="entry name" value="Pan_app"/>
</dbReference>
<dbReference type="PANTHER" id="PTHR32444">
    <property type="entry name" value="BULB-TYPE LECTIN DOMAIN-CONTAINING PROTEIN"/>
    <property type="match status" value="1"/>
</dbReference>
<organism evidence="7 8">
    <name type="scientific">Acer negundo</name>
    <name type="common">Box elder</name>
    <dbReference type="NCBI Taxonomy" id="4023"/>
    <lineage>
        <taxon>Eukaryota</taxon>
        <taxon>Viridiplantae</taxon>
        <taxon>Streptophyta</taxon>
        <taxon>Embryophyta</taxon>
        <taxon>Tracheophyta</taxon>
        <taxon>Spermatophyta</taxon>
        <taxon>Magnoliopsida</taxon>
        <taxon>eudicotyledons</taxon>
        <taxon>Gunneridae</taxon>
        <taxon>Pentapetalae</taxon>
        <taxon>rosids</taxon>
        <taxon>malvids</taxon>
        <taxon>Sapindales</taxon>
        <taxon>Sapindaceae</taxon>
        <taxon>Hippocastanoideae</taxon>
        <taxon>Acereae</taxon>
        <taxon>Acer</taxon>
    </lineage>
</organism>
<evidence type="ECO:0000256" key="1">
    <source>
        <dbReference type="ARBA" id="ARBA00022729"/>
    </source>
</evidence>
<keyword evidence="4" id="KW-0472">Membrane</keyword>
<keyword evidence="4" id="KW-0812">Transmembrane</keyword>
<dbReference type="Gene3D" id="2.90.10.10">
    <property type="entry name" value="Bulb-type lectin domain"/>
    <property type="match status" value="1"/>
</dbReference>
<dbReference type="SMART" id="SM00108">
    <property type="entry name" value="B_lectin"/>
    <property type="match status" value="1"/>
</dbReference>
<feature type="domain" description="Apple" evidence="6">
    <location>
        <begin position="928"/>
        <end position="1008"/>
    </location>
</feature>
<evidence type="ECO:0000313" key="8">
    <source>
        <dbReference type="Proteomes" id="UP001064489"/>
    </source>
</evidence>
<accession>A0AAD5J5B8</accession>
<evidence type="ECO:0000259" key="6">
    <source>
        <dbReference type="PROSITE" id="PS50948"/>
    </source>
</evidence>
<dbReference type="Pfam" id="PF01453">
    <property type="entry name" value="B_lectin"/>
    <property type="match status" value="1"/>
</dbReference>
<evidence type="ECO:0000313" key="7">
    <source>
        <dbReference type="EMBL" id="KAI9186098.1"/>
    </source>
</evidence>
<feature type="transmembrane region" description="Helical" evidence="4">
    <location>
        <begin position="1021"/>
        <end position="1044"/>
    </location>
</feature>
<keyword evidence="4" id="KW-1133">Transmembrane helix</keyword>
<dbReference type="Gene3D" id="3.30.200.20">
    <property type="entry name" value="Phosphorylase Kinase, domain 1"/>
    <property type="match status" value="1"/>
</dbReference>
<dbReference type="FunFam" id="2.90.10.10:FF:000005">
    <property type="entry name" value="G-type lectin S-receptor-like serine/threonine-protein kinase"/>
    <property type="match status" value="1"/>
</dbReference>
<feature type="transmembrane region" description="Helical" evidence="4">
    <location>
        <begin position="692"/>
        <end position="713"/>
    </location>
</feature>
<dbReference type="Proteomes" id="UP001064489">
    <property type="component" value="Chromosome 3"/>
</dbReference>
<dbReference type="SMART" id="SM00473">
    <property type="entry name" value="PAN_AP"/>
    <property type="match status" value="3"/>
</dbReference>
<feature type="transmembrane region" description="Helical" evidence="4">
    <location>
        <begin position="243"/>
        <end position="262"/>
    </location>
</feature>
<sequence length="1108" mass="122933">MEQCTGSCSRCIFTGTGLWLEGQHLNIKNGSKIYWTGDAENFKLFAAPDTLRGNSTQNSTYVTLADDLRNSNISKIVLDVSGQLKLQSWTDGVQGWYISRASKCGGSGCGAFSICNTTAHTPCGCLQGFKPDHRRCVRKTVLGCNSSSLSKKDEFLLIKYAGLPSHSLKLDVRSSMECKSASLSNCSWIAYSFDEEAGSCLVWDNDLLDLKQLSEVDANGKNFYLKLASSELNSLETVNTLCAFLIMENSFVLVFFIGLLSLSNFPKSSIAADTITPNRSITYPETIISARGRFELGFFSQKNSTNHYVGIWYKAVSPQTVVWVANREHPILSSSASLSIGSDGNIIIFDCKMHYFVTSTSSSNTTSATLLDSGNLILINQTSEVTSQVLWQSFDYPTDTLLPGMKLGYDHLTRVSWSLVSWKSSQDPAQGVFSLALALDPQLKREQLNITYGSKIYWTGDAEDFKLFAPPGMLRGNSTEKSNYVTWADDLGKLTISRIVLDVSGQLKLQSWSRTDGVQEWHNVQVSMCGRSGCGAFSICNKTAQMPCGCLTGFKSESDHSWAQEPGDIWAVQARRCVRKTVLGCNSSSLSKKDRFLRINYTDLPIHPLKLEARSSMECESASLRNCSWIAYSFDEGTGSCFVWDNDLIDLKQLLEGDDNGKNFYLKLAASELNSLEPDPEYEKNKRNKKQLLIIVILTISVTVVTTLSFVMLCVRRKLGRKGEDLLLFDLGTRPKADSAELAEENQLRKSRENEVKLPLFSFASVSAATNNFSTANKLGEGGFGPVYKGTLLKGDEIAVKRLSRRSGQGWEEDVDDPEVGAAELKMDPKRPKELFLIRNSELAWQSDGAWREGQFNLMPENISNYTFNYSFYTNENETYFIPSRFLIDVSGQLKQLLRLEKNQIWSVLGSTKKDQSGGCVRRIPLRCEDSSDNSGEDRFLRIDEVKFPLSPKTSKVQAADECKLACFYSCSCNAYAYNGSGVCCLWDAELLNLEQLSDGQTIYLKLAASEFLNPGGNKQLIWIVAVVVPLAVLLPASYIFCLWRTKRKAKEEIEISQDMLLFDINISVETSTSELSIGDGAGKGKKGSLTLLTTTTFLDMHGCCGMK</sequence>
<dbReference type="PROSITE" id="PS50927">
    <property type="entry name" value="BULB_LECTIN"/>
    <property type="match status" value="1"/>
</dbReference>
<dbReference type="AlphaFoldDB" id="A0AAD5J5B8"/>
<name>A0AAD5J5B8_ACENE</name>
<dbReference type="InterPro" id="IPR011009">
    <property type="entry name" value="Kinase-like_dom_sf"/>
</dbReference>
<dbReference type="InterPro" id="IPR001480">
    <property type="entry name" value="Bulb-type_lectin_dom"/>
</dbReference>
<dbReference type="PANTHER" id="PTHR32444:SF247">
    <property type="entry name" value="OS01G0958200 PROTEIN"/>
    <property type="match status" value="1"/>
</dbReference>
<dbReference type="Pfam" id="PF00954">
    <property type="entry name" value="S_locus_glycop"/>
    <property type="match status" value="2"/>
</dbReference>
<keyword evidence="2" id="KW-1015">Disulfide bond</keyword>
<proteinExistence type="predicted"/>
<keyword evidence="8" id="KW-1185">Reference proteome</keyword>
<feature type="domain" description="Apple" evidence="6">
    <location>
        <begin position="585"/>
        <end position="669"/>
    </location>
</feature>
<evidence type="ECO:0000256" key="4">
    <source>
        <dbReference type="SAM" id="Phobius"/>
    </source>
</evidence>
<dbReference type="Pfam" id="PF08276">
    <property type="entry name" value="PAN_2"/>
    <property type="match status" value="3"/>
</dbReference>
<comment type="caution">
    <text evidence="7">The sequence shown here is derived from an EMBL/GenBank/DDBJ whole genome shotgun (WGS) entry which is preliminary data.</text>
</comment>
<dbReference type="PROSITE" id="PS50948">
    <property type="entry name" value="PAN"/>
    <property type="match status" value="3"/>
</dbReference>
<keyword evidence="1" id="KW-0732">Signal</keyword>
<dbReference type="GO" id="GO:0048544">
    <property type="term" value="P:recognition of pollen"/>
    <property type="evidence" value="ECO:0007669"/>
    <property type="project" value="InterPro"/>
</dbReference>
<reference evidence="7" key="1">
    <citation type="journal article" date="2022" name="Plant J.">
        <title>Strategies of tolerance reflected in two North American maple genomes.</title>
        <authorList>
            <person name="McEvoy S.L."/>
            <person name="Sezen U.U."/>
            <person name="Trouern-Trend A."/>
            <person name="McMahon S.M."/>
            <person name="Schaberg P.G."/>
            <person name="Yang J."/>
            <person name="Wegrzyn J.L."/>
            <person name="Swenson N.G."/>
        </authorList>
    </citation>
    <scope>NUCLEOTIDE SEQUENCE</scope>
    <source>
        <strain evidence="7">91603</strain>
    </source>
</reference>
<protein>
    <submittedName>
        <fullName evidence="7">Uncharacterized protein</fullName>
    </submittedName>
</protein>
<dbReference type="SUPFAM" id="SSF56112">
    <property type="entry name" value="Protein kinase-like (PK-like)"/>
    <property type="match status" value="1"/>
</dbReference>
<gene>
    <name evidence="7" type="ORF">LWI28_013767</name>
</gene>
<dbReference type="InterPro" id="IPR000858">
    <property type="entry name" value="S_locus_glycoprot_dom"/>
</dbReference>
<evidence type="ECO:0000256" key="3">
    <source>
        <dbReference type="ARBA" id="ARBA00023180"/>
    </source>
</evidence>
<feature type="domain" description="Bulb-type lectin" evidence="5">
    <location>
        <begin position="272"/>
        <end position="391"/>
    </location>
</feature>
<evidence type="ECO:0000259" key="5">
    <source>
        <dbReference type="PROSITE" id="PS50927"/>
    </source>
</evidence>
<dbReference type="SUPFAM" id="SSF51110">
    <property type="entry name" value="alpha-D-mannose-specific plant lectins"/>
    <property type="match status" value="1"/>
</dbReference>
<keyword evidence="3" id="KW-0325">Glycoprotein</keyword>
<feature type="domain" description="Apple" evidence="6">
    <location>
        <begin position="144"/>
        <end position="228"/>
    </location>
</feature>
<dbReference type="InterPro" id="IPR036426">
    <property type="entry name" value="Bulb-type_lectin_dom_sf"/>
</dbReference>
<reference evidence="7" key="2">
    <citation type="submission" date="2023-02" db="EMBL/GenBank/DDBJ databases">
        <authorList>
            <person name="Swenson N.G."/>
            <person name="Wegrzyn J.L."/>
            <person name="Mcevoy S.L."/>
        </authorList>
    </citation>
    <scope>NUCLEOTIDE SEQUENCE</scope>
    <source>
        <strain evidence="7">91603</strain>
        <tissue evidence="7">Leaf</tissue>
    </source>
</reference>